<dbReference type="InterPro" id="IPR004342">
    <property type="entry name" value="EXS_C"/>
</dbReference>
<protein>
    <recommendedName>
        <fullName evidence="6">EXS domain-containing protein</fullName>
    </recommendedName>
</protein>
<keyword evidence="8" id="KW-1185">Reference proteome</keyword>
<dbReference type="Proteomes" id="UP000309038">
    <property type="component" value="Unassembled WGS sequence"/>
</dbReference>
<gene>
    <name evidence="7" type="ORF">EW026_g2059</name>
</gene>
<reference evidence="7 8" key="1">
    <citation type="submission" date="2019-02" db="EMBL/GenBank/DDBJ databases">
        <title>Genome sequencing of the rare red list fungi Phlebia centrifuga.</title>
        <authorList>
            <person name="Buettner E."/>
            <person name="Kellner H."/>
        </authorList>
    </citation>
    <scope>NUCLEOTIDE SEQUENCE [LARGE SCALE GENOMIC DNA]</scope>
    <source>
        <strain evidence="7 8">DSM 108282</strain>
    </source>
</reference>
<organism evidence="7 8">
    <name type="scientific">Hermanssonia centrifuga</name>
    <dbReference type="NCBI Taxonomy" id="98765"/>
    <lineage>
        <taxon>Eukaryota</taxon>
        <taxon>Fungi</taxon>
        <taxon>Dikarya</taxon>
        <taxon>Basidiomycota</taxon>
        <taxon>Agaricomycotina</taxon>
        <taxon>Agaricomycetes</taxon>
        <taxon>Polyporales</taxon>
        <taxon>Meruliaceae</taxon>
        <taxon>Hermanssonia</taxon>
    </lineage>
</organism>
<feature type="domain" description="EXS" evidence="6">
    <location>
        <begin position="45"/>
        <end position="221"/>
    </location>
</feature>
<keyword evidence="4 5" id="KW-0472">Membrane</keyword>
<comment type="caution">
    <text evidence="7">The sequence shown here is derived from an EMBL/GenBank/DDBJ whole genome shotgun (WGS) entry which is preliminary data.</text>
</comment>
<dbReference type="PANTHER" id="PTHR10783:SF103">
    <property type="entry name" value="SOLUTE CARRIER FAMILY 53 MEMBER 1"/>
    <property type="match status" value="1"/>
</dbReference>
<proteinExistence type="predicted"/>
<evidence type="ECO:0000256" key="4">
    <source>
        <dbReference type="ARBA" id="ARBA00023136"/>
    </source>
</evidence>
<dbReference type="Pfam" id="PF03124">
    <property type="entry name" value="EXS"/>
    <property type="match status" value="1"/>
</dbReference>
<evidence type="ECO:0000256" key="1">
    <source>
        <dbReference type="ARBA" id="ARBA00004141"/>
    </source>
</evidence>
<dbReference type="AlphaFoldDB" id="A0A4S4KPG5"/>
<evidence type="ECO:0000256" key="5">
    <source>
        <dbReference type="SAM" id="Phobius"/>
    </source>
</evidence>
<evidence type="ECO:0000259" key="6">
    <source>
        <dbReference type="PROSITE" id="PS51380"/>
    </source>
</evidence>
<dbReference type="PROSITE" id="PS51380">
    <property type="entry name" value="EXS"/>
    <property type="match status" value="1"/>
</dbReference>
<dbReference type="GO" id="GO:0006817">
    <property type="term" value="P:phosphate ion transport"/>
    <property type="evidence" value="ECO:0007669"/>
    <property type="project" value="TreeGrafter"/>
</dbReference>
<keyword evidence="3 5" id="KW-1133">Transmembrane helix</keyword>
<evidence type="ECO:0000313" key="7">
    <source>
        <dbReference type="EMBL" id="THH00485.1"/>
    </source>
</evidence>
<dbReference type="GO" id="GO:0016036">
    <property type="term" value="P:cellular response to phosphate starvation"/>
    <property type="evidence" value="ECO:0007669"/>
    <property type="project" value="TreeGrafter"/>
</dbReference>
<evidence type="ECO:0000256" key="3">
    <source>
        <dbReference type="ARBA" id="ARBA00022989"/>
    </source>
</evidence>
<feature type="transmembrane region" description="Helical" evidence="5">
    <location>
        <begin position="51"/>
        <end position="67"/>
    </location>
</feature>
<accession>A0A4S4KPG5</accession>
<keyword evidence="2 5" id="KW-0812">Transmembrane</keyword>
<dbReference type="GO" id="GO:0005794">
    <property type="term" value="C:Golgi apparatus"/>
    <property type="evidence" value="ECO:0007669"/>
    <property type="project" value="TreeGrafter"/>
</dbReference>
<dbReference type="GO" id="GO:0005886">
    <property type="term" value="C:plasma membrane"/>
    <property type="evidence" value="ECO:0007669"/>
    <property type="project" value="TreeGrafter"/>
</dbReference>
<name>A0A4S4KPG5_9APHY</name>
<evidence type="ECO:0000313" key="8">
    <source>
        <dbReference type="Proteomes" id="UP000309038"/>
    </source>
</evidence>
<comment type="subcellular location">
    <subcellularLocation>
        <location evidence="1">Membrane</location>
        <topology evidence="1">Multi-pass membrane protein</topology>
    </subcellularLocation>
</comment>
<dbReference type="PANTHER" id="PTHR10783">
    <property type="entry name" value="XENOTROPIC AND POLYTROPIC RETROVIRUS RECEPTOR 1-RELATED"/>
    <property type="match status" value="1"/>
</dbReference>
<feature type="transmembrane region" description="Helical" evidence="5">
    <location>
        <begin position="112"/>
        <end position="132"/>
    </location>
</feature>
<sequence length="221" mass="26105">MHRVEFADFWMGDQFCSLIFPLSNLYFVACAYTRGFDNDSDWQQCLVTKDWGVPFVLASIPLLVRLVQSIKRWVDSRLITHLINGGKYGSGIIYYLFYFNWRHRGGVQGASFALWCLFGTIYATYASAWDLLMDWSVLRPHATYPFLRSELLYGSSIPLYYIAIVTNVLIRFIWVFYIPVQGPNFMIRTFIAGMLEILRRLQWNFFRLENEHLAYNYILYN</sequence>
<dbReference type="EMBL" id="SGPJ01000049">
    <property type="protein sequence ID" value="THH00485.1"/>
    <property type="molecule type" value="Genomic_DNA"/>
</dbReference>
<evidence type="ECO:0000256" key="2">
    <source>
        <dbReference type="ARBA" id="ARBA00022692"/>
    </source>
</evidence>
<feature type="transmembrane region" description="Helical" evidence="5">
    <location>
        <begin position="152"/>
        <end position="178"/>
    </location>
</feature>
<dbReference type="GO" id="GO:0000822">
    <property type="term" value="F:inositol hexakisphosphate binding"/>
    <property type="evidence" value="ECO:0007669"/>
    <property type="project" value="TreeGrafter"/>
</dbReference>